<evidence type="ECO:0000313" key="2">
    <source>
        <dbReference type="EMBL" id="KAF3591655.1"/>
    </source>
</evidence>
<feature type="region of interest" description="Disordered" evidence="1">
    <location>
        <begin position="361"/>
        <end position="393"/>
    </location>
</feature>
<evidence type="ECO:0000313" key="3">
    <source>
        <dbReference type="Proteomes" id="UP000266723"/>
    </source>
</evidence>
<feature type="compositionally biased region" description="Polar residues" evidence="1">
    <location>
        <begin position="54"/>
        <end position="66"/>
    </location>
</feature>
<proteinExistence type="predicted"/>
<gene>
    <name evidence="2" type="ORF">DY000_02021868</name>
</gene>
<evidence type="ECO:0008006" key="4">
    <source>
        <dbReference type="Google" id="ProtNLM"/>
    </source>
</evidence>
<organism evidence="2 3">
    <name type="scientific">Brassica cretica</name>
    <name type="common">Mustard</name>
    <dbReference type="NCBI Taxonomy" id="69181"/>
    <lineage>
        <taxon>Eukaryota</taxon>
        <taxon>Viridiplantae</taxon>
        <taxon>Streptophyta</taxon>
        <taxon>Embryophyta</taxon>
        <taxon>Tracheophyta</taxon>
        <taxon>Spermatophyta</taxon>
        <taxon>Magnoliopsida</taxon>
        <taxon>eudicotyledons</taxon>
        <taxon>Gunneridae</taxon>
        <taxon>Pentapetalae</taxon>
        <taxon>rosids</taxon>
        <taxon>malvids</taxon>
        <taxon>Brassicales</taxon>
        <taxon>Brassicaceae</taxon>
        <taxon>Brassiceae</taxon>
        <taxon>Brassica</taxon>
    </lineage>
</organism>
<comment type="caution">
    <text evidence="2">The sequence shown here is derived from an EMBL/GenBank/DDBJ whole genome shotgun (WGS) entry which is preliminary data.</text>
</comment>
<feature type="region of interest" description="Disordered" evidence="1">
    <location>
        <begin position="54"/>
        <end position="83"/>
    </location>
</feature>
<feature type="region of interest" description="Disordered" evidence="1">
    <location>
        <begin position="263"/>
        <end position="287"/>
    </location>
</feature>
<name>A0ABQ7E5G0_BRACR</name>
<evidence type="ECO:0000256" key="1">
    <source>
        <dbReference type="SAM" id="MobiDB-lite"/>
    </source>
</evidence>
<dbReference type="EMBL" id="QGKV02000299">
    <property type="protein sequence ID" value="KAF3591655.1"/>
    <property type="molecule type" value="Genomic_DNA"/>
</dbReference>
<sequence>MPVSLKSGSSKKESPGLCTIRKSTREVSINTLQAAAIDSVHDQSIDTRQTTVIDRANQPSNDNVHPTTVHRGTAPLDTVHPTSIDTVQPMPIDTVHLDEEGRPRNNVGQLINAQGTVIPDVIVVAEMIDFEMSRKWYDGVGQDPFQGFTNQDPRNHIEELEDLVSRSEQNQVFEYHMLCKIFPYSISGDAFRWFSQIQPGSLTSWEDIERAFLYKFLDDAEATREKEKNDKWYMLIESWQIKREDLLPRHLVDYIIAEDDEQHGSGELSRVEEADISDTRSSCPQDISDSTLKSIDISSCDPTLYGDKEITIEDFLELEEFLESEDGEKLGDLDSSMEVTMEDFLELEEWLEDMDLNSKKKLDDDQHTSRGDLETSPKASVDRHQPDEIDRQAPHIINQRPPYIIDRHSADIINLHPPSIIDRHPHEIVDRHPLLEELPRYIIETVPIVERVHKSETSHLAVLEHLRPPICTEEAARIRKRVKRIHDHVRIMVPCDVFEAESPIPLDRRMQFISYIESGSIDTTTSQSIDTTTSLSIDSGSVSEQKEFDVCENIFDGDTTTRSDKSGGKKRRNWKKRKMIKDGPQLSLIHHFSDGVRKSRVRSRCFSQPFTKLRALLIAEMIDKGEESMEEAFTKE</sequence>
<keyword evidence="3" id="KW-1185">Reference proteome</keyword>
<dbReference type="PANTHER" id="PTHR33223:SF11">
    <property type="entry name" value="ELEMENT PROTEIN, PUTATIVE-RELATED"/>
    <property type="match status" value="1"/>
</dbReference>
<dbReference type="PANTHER" id="PTHR33223">
    <property type="entry name" value="CCHC-TYPE DOMAIN-CONTAINING PROTEIN"/>
    <property type="match status" value="1"/>
</dbReference>
<dbReference type="Proteomes" id="UP000266723">
    <property type="component" value="Unassembled WGS sequence"/>
</dbReference>
<accession>A0ABQ7E5G0</accession>
<protein>
    <recommendedName>
        <fullName evidence="4">Retrotransposon gag domain-containing protein</fullName>
    </recommendedName>
</protein>
<reference evidence="2 3" key="1">
    <citation type="journal article" date="2020" name="BMC Genomics">
        <title>Intraspecific diversification of the crop wild relative Brassica cretica Lam. using demographic model selection.</title>
        <authorList>
            <person name="Kioukis A."/>
            <person name="Michalopoulou V.A."/>
            <person name="Briers L."/>
            <person name="Pirintsos S."/>
            <person name="Studholme D.J."/>
            <person name="Pavlidis P."/>
            <person name="Sarris P.F."/>
        </authorList>
    </citation>
    <scope>NUCLEOTIDE SEQUENCE [LARGE SCALE GENOMIC DNA]</scope>
    <source>
        <strain evidence="3">cv. PFS-1207/04</strain>
    </source>
</reference>